<name>A0ABD5YT26_9EURY</name>
<evidence type="ECO:0000313" key="2">
    <source>
        <dbReference type="EMBL" id="MFC7191306.1"/>
    </source>
</evidence>
<feature type="transmembrane region" description="Helical" evidence="1">
    <location>
        <begin position="35"/>
        <end position="52"/>
    </location>
</feature>
<evidence type="ECO:0000256" key="1">
    <source>
        <dbReference type="SAM" id="Phobius"/>
    </source>
</evidence>
<accession>A0ABD5YT26</accession>
<gene>
    <name evidence="2" type="ORF">ACFQL7_16865</name>
</gene>
<comment type="caution">
    <text evidence="2">The sequence shown here is derived from an EMBL/GenBank/DDBJ whole genome shotgun (WGS) entry which is preliminary data.</text>
</comment>
<keyword evidence="1" id="KW-1133">Transmembrane helix</keyword>
<keyword evidence="3" id="KW-1185">Reference proteome</keyword>
<dbReference type="Proteomes" id="UP001596417">
    <property type="component" value="Unassembled WGS sequence"/>
</dbReference>
<dbReference type="AlphaFoldDB" id="A0ABD5YT26"/>
<dbReference type="InterPro" id="IPR055757">
    <property type="entry name" value="DUF7333"/>
</dbReference>
<evidence type="ECO:0000313" key="3">
    <source>
        <dbReference type="Proteomes" id="UP001596417"/>
    </source>
</evidence>
<proteinExistence type="predicted"/>
<dbReference type="EMBL" id="JBHTAX010000001">
    <property type="protein sequence ID" value="MFC7191306.1"/>
    <property type="molecule type" value="Genomic_DNA"/>
</dbReference>
<dbReference type="Pfam" id="PF24020">
    <property type="entry name" value="DUF7333"/>
    <property type="match status" value="1"/>
</dbReference>
<organism evidence="2 3">
    <name type="scientific">Halocatena marina</name>
    <dbReference type="NCBI Taxonomy" id="2934937"/>
    <lineage>
        <taxon>Archaea</taxon>
        <taxon>Methanobacteriati</taxon>
        <taxon>Methanobacteriota</taxon>
        <taxon>Stenosarchaea group</taxon>
        <taxon>Halobacteria</taxon>
        <taxon>Halobacteriales</taxon>
        <taxon>Natronomonadaceae</taxon>
        <taxon>Halocatena</taxon>
    </lineage>
</organism>
<dbReference type="GeneID" id="76201029"/>
<keyword evidence="1" id="KW-0472">Membrane</keyword>
<reference evidence="2 3" key="1">
    <citation type="journal article" date="2019" name="Int. J. Syst. Evol. Microbiol.">
        <title>The Global Catalogue of Microorganisms (GCM) 10K type strain sequencing project: providing services to taxonomists for standard genome sequencing and annotation.</title>
        <authorList>
            <consortium name="The Broad Institute Genomics Platform"/>
            <consortium name="The Broad Institute Genome Sequencing Center for Infectious Disease"/>
            <person name="Wu L."/>
            <person name="Ma J."/>
        </authorList>
    </citation>
    <scope>NUCLEOTIDE SEQUENCE [LARGE SCALE GENOMIC DNA]</scope>
    <source>
        <strain evidence="2 3">RDMS1</strain>
    </source>
</reference>
<dbReference type="RefSeq" id="WP_248908870.1">
    <property type="nucleotide sequence ID" value="NZ_CP109979.1"/>
</dbReference>
<keyword evidence="1" id="KW-0812">Transmembrane</keyword>
<protein>
    <submittedName>
        <fullName evidence="2">Uncharacterized protein</fullName>
    </submittedName>
</protein>
<sequence>MDFDQTTSIGLFVVLLVIILGGTLSSPMSATTKSMVSGGLLVFGIVTFYIGIKHGEFRATH</sequence>